<dbReference type="InterPro" id="IPR006639">
    <property type="entry name" value="Preselin/SPP"/>
</dbReference>
<dbReference type="Pfam" id="PF01080">
    <property type="entry name" value="Presenilin"/>
    <property type="match status" value="1"/>
</dbReference>
<name>A0A167NVB5_PHYB8</name>
<evidence type="ECO:0000313" key="12">
    <source>
        <dbReference type="Proteomes" id="UP000077315"/>
    </source>
</evidence>
<evidence type="ECO:0000256" key="4">
    <source>
        <dbReference type="ARBA" id="ARBA00022692"/>
    </source>
</evidence>
<organism evidence="11 12">
    <name type="scientific">Phycomyces blakesleeanus (strain ATCC 8743b / DSM 1359 / FGSC 10004 / NBRC 33097 / NRRL 1555)</name>
    <dbReference type="NCBI Taxonomy" id="763407"/>
    <lineage>
        <taxon>Eukaryota</taxon>
        <taxon>Fungi</taxon>
        <taxon>Fungi incertae sedis</taxon>
        <taxon>Mucoromycota</taxon>
        <taxon>Mucoromycotina</taxon>
        <taxon>Mucoromycetes</taxon>
        <taxon>Mucorales</taxon>
        <taxon>Phycomycetaceae</taxon>
        <taxon>Phycomyces</taxon>
    </lineage>
</organism>
<evidence type="ECO:0000256" key="9">
    <source>
        <dbReference type="ARBA" id="ARBA00023136"/>
    </source>
</evidence>
<evidence type="ECO:0000256" key="5">
    <source>
        <dbReference type="ARBA" id="ARBA00022824"/>
    </source>
</evidence>
<dbReference type="GO" id="GO:0000139">
    <property type="term" value="C:Golgi membrane"/>
    <property type="evidence" value="ECO:0007669"/>
    <property type="project" value="UniProtKB-SubCell"/>
</dbReference>
<dbReference type="GO" id="GO:0006509">
    <property type="term" value="P:membrane protein ectodomain proteolysis"/>
    <property type="evidence" value="ECO:0007669"/>
    <property type="project" value="TreeGrafter"/>
</dbReference>
<proteinExistence type="inferred from homology"/>
<dbReference type="InterPro" id="IPR042524">
    <property type="entry name" value="Presenilin_C"/>
</dbReference>
<feature type="transmembrane region" description="Helical" evidence="10">
    <location>
        <begin position="195"/>
        <end position="213"/>
    </location>
</feature>
<dbReference type="GO" id="GO:0005789">
    <property type="term" value="C:endoplasmic reticulum membrane"/>
    <property type="evidence" value="ECO:0007669"/>
    <property type="project" value="UniProtKB-SubCell"/>
</dbReference>
<dbReference type="SMART" id="SM00730">
    <property type="entry name" value="PSN"/>
    <property type="match status" value="1"/>
</dbReference>
<keyword evidence="9 10" id="KW-0472">Membrane</keyword>
<feature type="transmembrane region" description="Helical" evidence="10">
    <location>
        <begin position="170"/>
        <end position="190"/>
    </location>
</feature>
<dbReference type="InParanoid" id="A0A167NVB5"/>
<evidence type="ECO:0000256" key="2">
    <source>
        <dbReference type="ARBA" id="ARBA00004653"/>
    </source>
</evidence>
<evidence type="ECO:0000256" key="7">
    <source>
        <dbReference type="ARBA" id="ARBA00022989"/>
    </source>
</evidence>
<dbReference type="STRING" id="763407.A0A167NVB5"/>
<dbReference type="AlphaFoldDB" id="A0A167NVB5"/>
<evidence type="ECO:0000256" key="6">
    <source>
        <dbReference type="ARBA" id="ARBA00022976"/>
    </source>
</evidence>
<keyword evidence="5" id="KW-0256">Endoplasmic reticulum</keyword>
<feature type="transmembrane region" description="Helical" evidence="10">
    <location>
        <begin position="108"/>
        <end position="129"/>
    </location>
</feature>
<gene>
    <name evidence="11" type="ORF">PHYBLDRAFT_165206</name>
</gene>
<dbReference type="EMBL" id="KV440975">
    <property type="protein sequence ID" value="OAD76686.1"/>
    <property type="molecule type" value="Genomic_DNA"/>
</dbReference>
<feature type="transmembrane region" description="Helical" evidence="10">
    <location>
        <begin position="219"/>
        <end position="238"/>
    </location>
</feature>
<feature type="transmembrane region" description="Helical" evidence="10">
    <location>
        <begin position="136"/>
        <end position="158"/>
    </location>
</feature>
<dbReference type="VEuPathDB" id="FungiDB:PHYBLDRAFT_165206"/>
<accession>A0A167NVB5</accession>
<comment type="subcellular location">
    <subcellularLocation>
        <location evidence="1">Endoplasmic reticulum membrane</location>
        <topology evidence="1">Multi-pass membrane protein</topology>
    </subcellularLocation>
    <subcellularLocation>
        <location evidence="2">Golgi apparatus membrane</location>
        <topology evidence="2">Multi-pass membrane protein</topology>
    </subcellularLocation>
</comment>
<keyword evidence="4 10" id="KW-0812">Transmembrane</keyword>
<keyword evidence="6" id="KW-0914">Notch signaling pathway</keyword>
<keyword evidence="8" id="KW-0333">Golgi apparatus</keyword>
<evidence type="ECO:0008006" key="13">
    <source>
        <dbReference type="Google" id="ProtNLM"/>
    </source>
</evidence>
<dbReference type="GO" id="GO:0070765">
    <property type="term" value="C:gamma-secretase complex"/>
    <property type="evidence" value="ECO:0007669"/>
    <property type="project" value="TreeGrafter"/>
</dbReference>
<sequence length="448" mass="49745">MQAENSDSSDDQLPLLPNVPELDVHILDEPSNESPSVLSNDPATRLRDLVRFYMNQLTLLFYPLLVTFGLICWLETTLNMDPLQESGESNTDEDISMGDIMEQLGSSIIYALSMVLGIAMITMMFVLCFKYRFYKVMFLWLGFSVLSILGVTVSTIWIELMEIFNLPIDWITFVACMWNFSVVGIIAIFWSDGPLWLQQAYLIFISTATAISLLRLPPWTVWTVLVAIAVYDVFAVLCPGGPLKLLLDIAEERDEDVPALIYTAGMASLENTSETIGIYHTEETPCASSSKKPWTLFNKKKSGYERIIGEEGDVENSINTNSVNTHIIHNSSDGPFIQEGRESESEVLQEEDWNSVKLGLGDFIFYGVLIGRAAATDAITGLSLTILILTVKQQPLPALPISILFGSLTYAIGSYITTNMHIMISVDFIRSGNDLCVPSHLLKTSASA</sequence>
<dbReference type="GO" id="GO:0016485">
    <property type="term" value="P:protein processing"/>
    <property type="evidence" value="ECO:0007669"/>
    <property type="project" value="InterPro"/>
</dbReference>
<dbReference type="PANTHER" id="PTHR10202">
    <property type="entry name" value="PRESENILIN"/>
    <property type="match status" value="1"/>
</dbReference>
<reference evidence="12" key="1">
    <citation type="submission" date="2015-06" db="EMBL/GenBank/DDBJ databases">
        <title>Expansion of signal transduction pathways in fungi by whole-genome duplication.</title>
        <authorList>
            <consortium name="DOE Joint Genome Institute"/>
            <person name="Corrochano L.M."/>
            <person name="Kuo A."/>
            <person name="Marcet-Houben M."/>
            <person name="Polaino S."/>
            <person name="Salamov A."/>
            <person name="Villalobos J.M."/>
            <person name="Alvarez M.I."/>
            <person name="Avalos J."/>
            <person name="Benito E.P."/>
            <person name="Benoit I."/>
            <person name="Burger G."/>
            <person name="Camino L.P."/>
            <person name="Canovas D."/>
            <person name="Cerda-Olmedo E."/>
            <person name="Cheng J.-F."/>
            <person name="Dominguez A."/>
            <person name="Elias M."/>
            <person name="Eslava A.P."/>
            <person name="Glaser F."/>
            <person name="Grimwood J."/>
            <person name="Gutierrez G."/>
            <person name="Heitman J."/>
            <person name="Henrissat B."/>
            <person name="Iturriaga E.A."/>
            <person name="Lang B.F."/>
            <person name="Lavin J.L."/>
            <person name="Lee S."/>
            <person name="Li W."/>
            <person name="Lindquist E."/>
            <person name="Lopez-Garcia S."/>
            <person name="Luque E.M."/>
            <person name="Marcos A.T."/>
            <person name="Martin J."/>
            <person name="McCluskey K."/>
            <person name="Medina H.R."/>
            <person name="Miralles-Duran A."/>
            <person name="Miyazaki A."/>
            <person name="Munoz-Torres E."/>
            <person name="Oguiza J.A."/>
            <person name="Ohm R."/>
            <person name="Olmedo M."/>
            <person name="Orejas M."/>
            <person name="Ortiz-Castellanos L."/>
            <person name="Pisabarro A.G."/>
            <person name="Rodriguez-Romero J."/>
            <person name="Ruiz-Herrera J."/>
            <person name="Ruiz-Vazquez R."/>
            <person name="Sanz C."/>
            <person name="Schackwitz W."/>
            <person name="Schmutz J."/>
            <person name="Shahriari M."/>
            <person name="Shelest E."/>
            <person name="Silva-Franco F."/>
            <person name="Soanes D."/>
            <person name="Syed K."/>
            <person name="Tagua V.G."/>
            <person name="Talbot N.J."/>
            <person name="Thon M."/>
            <person name="De vries R.P."/>
            <person name="Wiebenga A."/>
            <person name="Yadav J.S."/>
            <person name="Braun E.L."/>
            <person name="Baker S."/>
            <person name="Garre V."/>
            <person name="Horwitz B."/>
            <person name="Torres-Martinez S."/>
            <person name="Idnurm A."/>
            <person name="Herrera-Estrella A."/>
            <person name="Gabaldon T."/>
            <person name="Grigoriev I.V."/>
        </authorList>
    </citation>
    <scope>NUCLEOTIDE SEQUENCE [LARGE SCALE GENOMIC DNA]</scope>
    <source>
        <strain evidence="12">NRRL 1555(-)</strain>
    </source>
</reference>
<dbReference type="RefSeq" id="XP_018294726.1">
    <property type="nucleotide sequence ID" value="XM_018435179.1"/>
</dbReference>
<evidence type="ECO:0000256" key="8">
    <source>
        <dbReference type="ARBA" id="ARBA00023034"/>
    </source>
</evidence>
<feature type="transmembrane region" description="Helical" evidence="10">
    <location>
        <begin position="57"/>
        <end position="76"/>
    </location>
</feature>
<evidence type="ECO:0000256" key="3">
    <source>
        <dbReference type="ARBA" id="ARBA00008604"/>
    </source>
</evidence>
<protein>
    <recommendedName>
        <fullName evidence="13">Presenilin</fullName>
    </recommendedName>
</protein>
<dbReference type="Proteomes" id="UP000077315">
    <property type="component" value="Unassembled WGS sequence"/>
</dbReference>
<dbReference type="InterPro" id="IPR001108">
    <property type="entry name" value="Peptidase_A22A"/>
</dbReference>
<evidence type="ECO:0000313" key="11">
    <source>
        <dbReference type="EMBL" id="OAD76686.1"/>
    </source>
</evidence>
<comment type="similarity">
    <text evidence="3">Belongs to the peptidase A22A family.</text>
</comment>
<feature type="transmembrane region" description="Helical" evidence="10">
    <location>
        <begin position="397"/>
        <end position="416"/>
    </location>
</feature>
<keyword evidence="7 10" id="KW-1133">Transmembrane helix</keyword>
<dbReference type="PANTHER" id="PTHR10202:SF13">
    <property type="entry name" value="PRESENILIN HOMOLOG"/>
    <property type="match status" value="1"/>
</dbReference>
<dbReference type="Gene3D" id="1.10.472.100">
    <property type="entry name" value="Presenilin"/>
    <property type="match status" value="1"/>
</dbReference>
<evidence type="ECO:0000256" key="1">
    <source>
        <dbReference type="ARBA" id="ARBA00004477"/>
    </source>
</evidence>
<dbReference type="GeneID" id="28996085"/>
<keyword evidence="12" id="KW-1185">Reference proteome</keyword>
<dbReference type="OrthoDB" id="432970at2759"/>
<feature type="transmembrane region" description="Helical" evidence="10">
    <location>
        <begin position="363"/>
        <end position="391"/>
    </location>
</feature>
<dbReference type="GO" id="GO:0042500">
    <property type="term" value="F:aspartic endopeptidase activity, intramembrane cleaving"/>
    <property type="evidence" value="ECO:0007669"/>
    <property type="project" value="InterPro"/>
</dbReference>
<evidence type="ECO:0000256" key="10">
    <source>
        <dbReference type="SAM" id="Phobius"/>
    </source>
</evidence>